<dbReference type="AlphaFoldDB" id="A0A9J6QZQ5"/>
<sequence>MLAGYTDYGFYKDRYLGQIITEPAFSALSLKASYFIDMVTFHRIDHESVTDDVKMAVCAAAEVILKHEESSGKSSESVGKLSITYDTRKTEEKKMYAAIQPYLAHTGLLYRGVGK</sequence>
<accession>A0A9J6QZQ5</accession>
<name>A0A9J6QZQ5_9FIRM</name>
<gene>
    <name evidence="1" type="ORF">OBO34_21750</name>
</gene>
<keyword evidence="2" id="KW-1185">Reference proteome</keyword>
<dbReference type="RefSeq" id="WP_148399090.1">
    <property type="nucleotide sequence ID" value="NZ_JAOSHN010000017.1"/>
</dbReference>
<evidence type="ECO:0000313" key="1">
    <source>
        <dbReference type="EMBL" id="MCU7380943.1"/>
    </source>
</evidence>
<dbReference type="Proteomes" id="UP001065549">
    <property type="component" value="Unassembled WGS sequence"/>
</dbReference>
<organism evidence="1 2">
    <name type="scientific">Hominibacterium faecale</name>
    <dbReference type="NCBI Taxonomy" id="2839743"/>
    <lineage>
        <taxon>Bacteria</taxon>
        <taxon>Bacillati</taxon>
        <taxon>Bacillota</taxon>
        <taxon>Clostridia</taxon>
        <taxon>Peptostreptococcales</taxon>
        <taxon>Anaerovoracaceae</taxon>
        <taxon>Hominibacterium</taxon>
    </lineage>
</organism>
<dbReference type="EMBL" id="JAOSHN010000017">
    <property type="protein sequence ID" value="MCU7380943.1"/>
    <property type="molecule type" value="Genomic_DNA"/>
</dbReference>
<comment type="caution">
    <text evidence="1">The sequence shown here is derived from an EMBL/GenBank/DDBJ whole genome shotgun (WGS) entry which is preliminary data.</text>
</comment>
<protein>
    <submittedName>
        <fullName evidence="1">Uncharacterized protein</fullName>
    </submittedName>
</protein>
<proteinExistence type="predicted"/>
<reference evidence="1" key="1">
    <citation type="submission" date="2022-09" db="EMBL/GenBank/DDBJ databases">
        <title>Culturomic study of gut microbiota in children with autism spectrum disorder.</title>
        <authorList>
            <person name="Efimov B.A."/>
            <person name="Chaplin A.V."/>
            <person name="Sokolova S.R."/>
            <person name="Pikina A.P."/>
            <person name="Korzhanova M."/>
            <person name="Belova V."/>
            <person name="Korostin D."/>
        </authorList>
    </citation>
    <scope>NUCLEOTIDE SEQUENCE</scope>
    <source>
        <strain evidence="1">ASD5510</strain>
    </source>
</reference>
<evidence type="ECO:0000313" key="2">
    <source>
        <dbReference type="Proteomes" id="UP001065549"/>
    </source>
</evidence>